<dbReference type="PRINTS" id="PR00990">
    <property type="entry name" value="RIBOKINASE"/>
</dbReference>
<dbReference type="RefSeq" id="WP_118365906.1">
    <property type="nucleotide sequence ID" value="NZ_QRPK01000089.1"/>
</dbReference>
<dbReference type="PROSITE" id="PS00583">
    <property type="entry name" value="PFKB_KINASES_1"/>
    <property type="match status" value="1"/>
</dbReference>
<comment type="caution">
    <text evidence="6">The sequence shown here is derived from an EMBL/GenBank/DDBJ whole genome shotgun (WGS) entry which is preliminary data.</text>
</comment>
<accession>A0A415P036</accession>
<evidence type="ECO:0000256" key="1">
    <source>
        <dbReference type="ARBA" id="ARBA00010688"/>
    </source>
</evidence>
<evidence type="ECO:0000313" key="7">
    <source>
        <dbReference type="Proteomes" id="UP000284868"/>
    </source>
</evidence>
<evidence type="ECO:0000259" key="5">
    <source>
        <dbReference type="Pfam" id="PF00294"/>
    </source>
</evidence>
<feature type="domain" description="Carbohydrate kinase PfkB" evidence="5">
    <location>
        <begin position="1"/>
        <end position="307"/>
    </location>
</feature>
<comment type="similarity">
    <text evidence="1 4">Belongs to the carbohydrate kinase PfkB family.</text>
</comment>
<proteinExistence type="inferred from homology"/>
<evidence type="ECO:0000256" key="3">
    <source>
        <dbReference type="ARBA" id="ARBA00022777"/>
    </source>
</evidence>
<dbReference type="InterPro" id="IPR050306">
    <property type="entry name" value="PfkB_Carbo_kinase"/>
</dbReference>
<dbReference type="InterPro" id="IPR029056">
    <property type="entry name" value="Ribokinase-like"/>
</dbReference>
<keyword evidence="7" id="KW-1185">Reference proteome</keyword>
<dbReference type="PANTHER" id="PTHR43085:SF54">
    <property type="entry name" value="PUTATIVE-RELATED"/>
    <property type="match status" value="1"/>
</dbReference>
<name>A0A415P036_9FIRM</name>
<dbReference type="GO" id="GO:0006000">
    <property type="term" value="P:fructose metabolic process"/>
    <property type="evidence" value="ECO:0007669"/>
    <property type="project" value="UniProtKB-ARBA"/>
</dbReference>
<dbReference type="OrthoDB" id="9813569at2"/>
<dbReference type="PROSITE" id="PS00584">
    <property type="entry name" value="PFKB_KINASES_2"/>
    <property type="match status" value="1"/>
</dbReference>
<keyword evidence="3 4" id="KW-0418">Kinase</keyword>
<dbReference type="InterPro" id="IPR002173">
    <property type="entry name" value="Carboh/pur_kinase_PfkB_CS"/>
</dbReference>
<dbReference type="CDD" id="cd01167">
    <property type="entry name" value="bac_FRK"/>
    <property type="match status" value="1"/>
</dbReference>
<organism evidence="6 7">
    <name type="scientific">Amedibacillus dolichus</name>
    <dbReference type="NCBI Taxonomy" id="31971"/>
    <lineage>
        <taxon>Bacteria</taxon>
        <taxon>Bacillati</taxon>
        <taxon>Bacillota</taxon>
        <taxon>Erysipelotrichia</taxon>
        <taxon>Erysipelotrichales</taxon>
        <taxon>Erysipelotrichaceae</taxon>
        <taxon>Amedibacillus</taxon>
    </lineage>
</organism>
<evidence type="ECO:0000256" key="2">
    <source>
        <dbReference type="ARBA" id="ARBA00022679"/>
    </source>
</evidence>
<dbReference type="Gene3D" id="3.40.1190.20">
    <property type="match status" value="1"/>
</dbReference>
<dbReference type="EMBL" id="QRPK01000089">
    <property type="protein sequence ID" value="RHM06091.1"/>
    <property type="molecule type" value="Genomic_DNA"/>
</dbReference>
<dbReference type="InterPro" id="IPR002139">
    <property type="entry name" value="Ribo/fructo_kinase"/>
</dbReference>
<keyword evidence="2 4" id="KW-0808">Transferase</keyword>
<dbReference type="PANTHER" id="PTHR43085">
    <property type="entry name" value="HEXOKINASE FAMILY MEMBER"/>
    <property type="match status" value="1"/>
</dbReference>
<dbReference type="Pfam" id="PF00294">
    <property type="entry name" value="PfkB"/>
    <property type="match status" value="1"/>
</dbReference>
<gene>
    <name evidence="6" type="ORF">DWZ83_09975</name>
</gene>
<dbReference type="GO" id="GO:0008865">
    <property type="term" value="F:fructokinase activity"/>
    <property type="evidence" value="ECO:0007669"/>
    <property type="project" value="UniProtKB-ARBA"/>
</dbReference>
<evidence type="ECO:0000256" key="4">
    <source>
        <dbReference type="RuleBase" id="RU003704"/>
    </source>
</evidence>
<dbReference type="InterPro" id="IPR011611">
    <property type="entry name" value="PfkB_dom"/>
</dbReference>
<protein>
    <submittedName>
        <fullName evidence="6">Carbohydrate kinase</fullName>
    </submittedName>
</protein>
<sequence>MKKLCAIGEALIDFIPSQKGVCLKDVVSFQRTAGGAPANVAAAVARLGGSSKVITQLGKDAFGDFLVATMQSYGIDTSDIQRSEEGDTALAFVSLAEDGNRDFQFYRKTSADLLLEPVQIQESMLDDCGILHFCSVDLVESPMRYAHKKLIELALAKQLTVSFDPNLRFPLWKDKEKLRQTVLEFLPYAHILKLSDEELEFISGKQTIKAALPDLFVGNVSCVIYTMGKNGARAYHKSGFWVETAGYFVDAKDTTGAGDAFIGAFLYKLLMLGKDISICTEEETLEMLRFANAYGAHTTTKQGAMSAMASRSELEQFLNQMK</sequence>
<dbReference type="Proteomes" id="UP000284868">
    <property type="component" value="Unassembled WGS sequence"/>
</dbReference>
<reference evidence="6 7" key="1">
    <citation type="submission" date="2018-08" db="EMBL/GenBank/DDBJ databases">
        <title>A genome reference for cultivated species of the human gut microbiota.</title>
        <authorList>
            <person name="Zou Y."/>
            <person name="Xue W."/>
            <person name="Luo G."/>
        </authorList>
    </citation>
    <scope>NUCLEOTIDE SEQUENCE [LARGE SCALE GENOMIC DNA]</scope>
    <source>
        <strain evidence="6 7">AF35-6BH</strain>
    </source>
</reference>
<evidence type="ECO:0000313" key="6">
    <source>
        <dbReference type="EMBL" id="RHM06091.1"/>
    </source>
</evidence>
<dbReference type="SUPFAM" id="SSF53613">
    <property type="entry name" value="Ribokinase-like"/>
    <property type="match status" value="1"/>
</dbReference>
<dbReference type="AlphaFoldDB" id="A0A415P036"/>